<evidence type="ECO:0000256" key="1">
    <source>
        <dbReference type="SAM" id="SignalP"/>
    </source>
</evidence>
<accession>A0A5C1E984</accession>
<feature type="chain" id="PRO_5023074855" description="Cytochrome c domain-containing protein" evidence="1">
    <location>
        <begin position="26"/>
        <end position="109"/>
    </location>
</feature>
<feature type="signal peptide" evidence="1">
    <location>
        <begin position="1"/>
        <end position="25"/>
    </location>
</feature>
<dbReference type="InterPro" id="IPR036909">
    <property type="entry name" value="Cyt_c-like_dom_sf"/>
</dbReference>
<dbReference type="RefSeq" id="WP_149425718.1">
    <property type="nucleotide sequence ID" value="NZ_CP022579.1"/>
</dbReference>
<organism evidence="2 3">
    <name type="scientific">Oryzomicrobium terrae</name>
    <dbReference type="NCBI Taxonomy" id="1735038"/>
    <lineage>
        <taxon>Bacteria</taxon>
        <taxon>Pseudomonadati</taxon>
        <taxon>Pseudomonadota</taxon>
        <taxon>Betaproteobacteria</taxon>
        <taxon>Rhodocyclales</taxon>
        <taxon>Rhodocyclaceae</taxon>
        <taxon>Oryzomicrobium</taxon>
    </lineage>
</organism>
<keyword evidence="1" id="KW-0732">Signal</keyword>
<dbReference type="SUPFAM" id="SSF46626">
    <property type="entry name" value="Cytochrome c"/>
    <property type="match status" value="1"/>
</dbReference>
<proteinExistence type="predicted"/>
<evidence type="ECO:0000313" key="2">
    <source>
        <dbReference type="EMBL" id="QEL65536.1"/>
    </source>
</evidence>
<protein>
    <recommendedName>
        <fullName evidence="4">Cytochrome c domain-containing protein</fullName>
    </recommendedName>
</protein>
<dbReference type="GO" id="GO:0020037">
    <property type="term" value="F:heme binding"/>
    <property type="evidence" value="ECO:0007669"/>
    <property type="project" value="InterPro"/>
</dbReference>
<dbReference type="AlphaFoldDB" id="A0A5C1E984"/>
<dbReference type="GO" id="GO:0009055">
    <property type="term" value="F:electron transfer activity"/>
    <property type="evidence" value="ECO:0007669"/>
    <property type="project" value="InterPro"/>
</dbReference>
<sequence length="109" mass="12230">MPYKRLSTRLSTVMLLSALSGAAFGDAIDHANPKHGKQLHDAACTSCHKRMYGGDAGAIYTQPGRMISDRTELLQRVALCVSRNHLNWFPDDEADVARYLNDSYYHFAR</sequence>
<gene>
    <name evidence="2" type="ORF">OTERR_20600</name>
</gene>
<name>A0A5C1E984_9RHOO</name>
<evidence type="ECO:0008006" key="4">
    <source>
        <dbReference type="Google" id="ProtNLM"/>
    </source>
</evidence>
<evidence type="ECO:0000313" key="3">
    <source>
        <dbReference type="Proteomes" id="UP000323671"/>
    </source>
</evidence>
<dbReference type="EMBL" id="CP022579">
    <property type="protein sequence ID" value="QEL65536.1"/>
    <property type="molecule type" value="Genomic_DNA"/>
</dbReference>
<keyword evidence="3" id="KW-1185">Reference proteome</keyword>
<dbReference type="Proteomes" id="UP000323671">
    <property type="component" value="Chromosome"/>
</dbReference>
<dbReference type="KEGG" id="otr:OTERR_20600"/>
<reference evidence="2 3" key="1">
    <citation type="submission" date="2017-07" db="EMBL/GenBank/DDBJ databases">
        <title>Complete genome sequence of Oryzomicrobium terrae TPP412.</title>
        <authorList>
            <person name="Chiu L.-W."/>
            <person name="Lo K.-J."/>
            <person name="Tsai Y.-M."/>
            <person name="Lin S.-S."/>
            <person name="Kuo C.-H."/>
            <person name="Liu C.-T."/>
        </authorList>
    </citation>
    <scope>NUCLEOTIDE SEQUENCE [LARGE SCALE GENOMIC DNA]</scope>
    <source>
        <strain evidence="2 3">TPP412</strain>
    </source>
</reference>